<feature type="region of interest" description="Disordered" evidence="1">
    <location>
        <begin position="735"/>
        <end position="810"/>
    </location>
</feature>
<feature type="compositionally biased region" description="Polar residues" evidence="1">
    <location>
        <begin position="533"/>
        <end position="542"/>
    </location>
</feature>
<dbReference type="InterPro" id="IPR036872">
    <property type="entry name" value="CH_dom_sf"/>
</dbReference>
<dbReference type="Pfam" id="PF08683">
    <property type="entry name" value="CAMSAP_CKK"/>
    <property type="match status" value="1"/>
</dbReference>
<name>A0AAD5Y6B3_9FUNG</name>
<protein>
    <recommendedName>
        <fullName evidence="6">CKK domain-containing protein</fullName>
    </recommendedName>
</protein>
<feature type="compositionally biased region" description="Polar residues" evidence="1">
    <location>
        <begin position="737"/>
        <end position="755"/>
    </location>
</feature>
<dbReference type="PANTHER" id="PTHR21595">
    <property type="entry name" value="PATRONIN"/>
    <property type="match status" value="1"/>
</dbReference>
<feature type="compositionally biased region" description="Polar residues" evidence="1">
    <location>
        <begin position="555"/>
        <end position="574"/>
    </location>
</feature>
<evidence type="ECO:0000313" key="4">
    <source>
        <dbReference type="EMBL" id="KAJ3261985.1"/>
    </source>
</evidence>
<evidence type="ECO:0000259" key="2">
    <source>
        <dbReference type="PROSITE" id="PS50021"/>
    </source>
</evidence>
<dbReference type="InterPro" id="IPR011033">
    <property type="entry name" value="PRC_barrel-like_sf"/>
</dbReference>
<feature type="region of interest" description="Disordered" evidence="1">
    <location>
        <begin position="815"/>
        <end position="834"/>
    </location>
</feature>
<feature type="region of interest" description="Disordered" evidence="1">
    <location>
        <begin position="1146"/>
        <end position="1168"/>
    </location>
</feature>
<feature type="region of interest" description="Disordered" evidence="1">
    <location>
        <begin position="691"/>
        <end position="723"/>
    </location>
</feature>
<dbReference type="SUPFAM" id="SSF47576">
    <property type="entry name" value="Calponin-homology domain, CH-domain"/>
    <property type="match status" value="2"/>
</dbReference>
<feature type="domain" description="Calponin-homology (CH)" evidence="2">
    <location>
        <begin position="328"/>
        <end position="461"/>
    </location>
</feature>
<reference evidence="4" key="1">
    <citation type="submission" date="2020-05" db="EMBL/GenBank/DDBJ databases">
        <title>Phylogenomic resolution of chytrid fungi.</title>
        <authorList>
            <person name="Stajich J.E."/>
            <person name="Amses K."/>
            <person name="Simmons R."/>
            <person name="Seto K."/>
            <person name="Myers J."/>
            <person name="Bonds A."/>
            <person name="Quandt C.A."/>
            <person name="Barry K."/>
            <person name="Liu P."/>
            <person name="Grigoriev I."/>
            <person name="Longcore J.E."/>
            <person name="James T.Y."/>
        </authorList>
    </citation>
    <scope>NUCLEOTIDE SEQUENCE</scope>
    <source>
        <strain evidence="4">PLAUS21</strain>
    </source>
</reference>
<dbReference type="SUPFAM" id="SSF50346">
    <property type="entry name" value="PRC-barrel domain"/>
    <property type="match status" value="1"/>
</dbReference>
<dbReference type="GO" id="GO:0031122">
    <property type="term" value="P:cytoplasmic microtubule organization"/>
    <property type="evidence" value="ECO:0007669"/>
    <property type="project" value="TreeGrafter"/>
</dbReference>
<organism evidence="4 5">
    <name type="scientific">Boothiomyces macroporosus</name>
    <dbReference type="NCBI Taxonomy" id="261099"/>
    <lineage>
        <taxon>Eukaryota</taxon>
        <taxon>Fungi</taxon>
        <taxon>Fungi incertae sedis</taxon>
        <taxon>Chytridiomycota</taxon>
        <taxon>Chytridiomycota incertae sedis</taxon>
        <taxon>Chytridiomycetes</taxon>
        <taxon>Rhizophydiales</taxon>
        <taxon>Terramycetaceae</taxon>
        <taxon>Boothiomyces</taxon>
    </lineage>
</organism>
<keyword evidence="5" id="KW-1185">Reference proteome</keyword>
<dbReference type="PROSITE" id="PS50021">
    <property type="entry name" value="CH"/>
    <property type="match status" value="1"/>
</dbReference>
<feature type="compositionally biased region" description="Basic residues" evidence="1">
    <location>
        <begin position="592"/>
        <end position="601"/>
    </location>
</feature>
<feature type="region of interest" description="Disordered" evidence="1">
    <location>
        <begin position="1000"/>
        <end position="1119"/>
    </location>
</feature>
<feature type="region of interest" description="Disordered" evidence="1">
    <location>
        <begin position="533"/>
        <end position="608"/>
    </location>
</feature>
<feature type="domain" description="CKK" evidence="3">
    <location>
        <begin position="1160"/>
        <end position="1291"/>
    </location>
</feature>
<feature type="compositionally biased region" description="Basic residues" evidence="1">
    <location>
        <begin position="648"/>
        <end position="663"/>
    </location>
</feature>
<dbReference type="GO" id="GO:0007026">
    <property type="term" value="P:negative regulation of microtubule depolymerization"/>
    <property type="evidence" value="ECO:0007669"/>
    <property type="project" value="TreeGrafter"/>
</dbReference>
<dbReference type="Gene3D" id="3.10.20.360">
    <property type="entry name" value="CKK domain"/>
    <property type="match status" value="1"/>
</dbReference>
<dbReference type="InterPro" id="IPR014797">
    <property type="entry name" value="CKK_CAMSAP"/>
</dbReference>
<feature type="compositionally biased region" description="Basic and acidic residues" evidence="1">
    <location>
        <begin position="1090"/>
        <end position="1119"/>
    </location>
</feature>
<dbReference type="PANTHER" id="PTHR21595:SF0">
    <property type="entry name" value="PATRONIN"/>
    <property type="match status" value="1"/>
</dbReference>
<dbReference type="InterPro" id="IPR032940">
    <property type="entry name" value="CAMSAP"/>
</dbReference>
<comment type="caution">
    <text evidence="4">The sequence shown here is derived from an EMBL/GenBank/DDBJ whole genome shotgun (WGS) entry which is preliminary data.</text>
</comment>
<sequence length="1291" mass="145466">MNEQELLDWLAVQVDSEPIKDQDLLNGFVLLQLISLISPSSVDLTWYTTPEAWDCPNISLRNYVTLSKGIKYLAANLPDKLTTAFSSNKNLLNDKIEQFHSSIKKLSETVLQNAKAGELEACKQILVELYTIWKITQVDETVLLKPTTPIRAEKEDDYIPTERTFRPMIQWMLQKLKYLLVRHPLFSQSKLIETINSLYKQCSQTDKTSVSKSVIQVLCDCELYNMLNKLMFQSKETKSLENNLEFRPDTFSVFLDNLVKKGFLNIKASLLQSIKDMIRDQTPFYESVHINIIAAFMSADIRSIDLDPFVKYLSQNFSSFDSSVMYPYDMEDAILIWMNQCLIMLKKNEQWKSLVGDISEFDDLAQDLENGWMMCALIAGYYPEKCKEKYKKISVGTELSKNKVEKNYRLLQELVEVTSKDLVVPWKPVDITFSMDNQKVSSGNISYLFVSFLARFMTIVQKKNLVFLANKTAIKELKAERRRAAELKKIEQENEDLVEIHVSGEKNNATREDASVAEPVVVATLDEKVNSIQPAISNSDNPQVLEETPSVDSLEPTSFVTNNDGSTLAPNTGNIGIVSKEDSPIEEPVSEKKKKGSRGKKSKENGTACVSTDIAIPITDVISVEKTEPPSEENILEISLDSLPIVKPKSRKKSSSGKNKRSIKSASEKAESPCISTPLLMATEQIMERIDTEQNIKEPKRSKRSSQSGKKSRRAETLAGGEEISKLSTAGLLDLADSNNDIPTSINQELESHTSGIDYENVETVQKLSTKDKTLPEDLADNSDLPIKKCESKKRVKSSKKSSRKQKLAPVEILDETPILGSSPTGNIKSDIESTGKLDQDKLSLPTLVVPRAAEKINPKKLQVEHLPNIFDSQVERTCVGPDMAETPNEKLQMDNEDTFHSGFDNLKDIPDPIPQPNEISDIEKGKYKVNCTTSDESDDEMDEETWNMILKIRNSSEKLIEESNKIARQSSGNSNDQKTMKEPQFEKIHFQDTIVDSDDDFSFIPSNRGGTAMAAEESHQKLKPISRPRTGLQTYPLPESDDEKNQASNLDLNDSKGEESWQRVQKMKRLAKLTPKSKSEKKKLSANAEESKSKLTSLPKEETKPSPAKSKQEKEEEITKKKLEQVKLQEQIISEKLKKRSEKLIESARQTPKPPKPASSKFRKSLSTKSNKNLIKNALMHVCLAGNLNKGVKEEVLQDLTESEANHFVILLRDVNNFAFRGLYFWDPNLDQTLKLYSGSPGPTELDPAGVLEFYKYDSGARTFKPIPTKSFGRTVDAIAIGRDYFVPNK</sequence>
<feature type="compositionally biased region" description="Basic residues" evidence="1">
    <location>
        <begin position="791"/>
        <end position="807"/>
    </location>
</feature>
<evidence type="ECO:0008006" key="6">
    <source>
        <dbReference type="Google" id="ProtNLM"/>
    </source>
</evidence>
<dbReference type="GO" id="GO:0005516">
    <property type="term" value="F:calmodulin binding"/>
    <property type="evidence" value="ECO:0007669"/>
    <property type="project" value="InterPro"/>
</dbReference>
<dbReference type="InterPro" id="IPR001715">
    <property type="entry name" value="CH_dom"/>
</dbReference>
<evidence type="ECO:0000259" key="3">
    <source>
        <dbReference type="PROSITE" id="PS51508"/>
    </source>
</evidence>
<feature type="region of interest" description="Disordered" evidence="1">
    <location>
        <begin position="648"/>
        <end position="678"/>
    </location>
</feature>
<gene>
    <name evidence="4" type="ORF">HK103_003828</name>
</gene>
<dbReference type="PROSITE" id="PS51508">
    <property type="entry name" value="CKK"/>
    <property type="match status" value="1"/>
</dbReference>
<dbReference type="EMBL" id="JADGKB010000003">
    <property type="protein sequence ID" value="KAJ3261985.1"/>
    <property type="molecule type" value="Genomic_DNA"/>
</dbReference>
<evidence type="ECO:0000256" key="1">
    <source>
        <dbReference type="SAM" id="MobiDB-lite"/>
    </source>
</evidence>
<dbReference type="SMART" id="SM01051">
    <property type="entry name" value="CAMSAP_CKK"/>
    <property type="match status" value="1"/>
</dbReference>
<evidence type="ECO:0000313" key="5">
    <source>
        <dbReference type="Proteomes" id="UP001210925"/>
    </source>
</evidence>
<dbReference type="GO" id="GO:0036449">
    <property type="term" value="C:microtubule minus-end"/>
    <property type="evidence" value="ECO:0007669"/>
    <property type="project" value="TreeGrafter"/>
</dbReference>
<proteinExistence type="predicted"/>
<dbReference type="Proteomes" id="UP001210925">
    <property type="component" value="Unassembled WGS sequence"/>
</dbReference>
<accession>A0AAD5Y6B3</accession>
<dbReference type="InterPro" id="IPR038209">
    <property type="entry name" value="CKK_dom_sf"/>
</dbReference>
<dbReference type="GO" id="GO:0051011">
    <property type="term" value="F:microtubule minus-end binding"/>
    <property type="evidence" value="ECO:0007669"/>
    <property type="project" value="TreeGrafter"/>
</dbReference>